<dbReference type="InterPro" id="IPR002110">
    <property type="entry name" value="Ankyrin_rpt"/>
</dbReference>
<dbReference type="AlphaFoldDB" id="A0AAV5HX27"/>
<sequence>MMNKLQLKIKVVRELLKIDKDLARVQGKSGNPLHLAADQALDLLVEFLEACPEYITDVNIHGQTAFQVAVKNKSYEAAKLLASWICRSNHKDSTTWERVVLNEEDHEGNTVLQMVLGRTGCHLSIAETKATPKSSPIYLKLLGAS</sequence>
<dbReference type="PANTHER" id="PTHR24128:SF24">
    <property type="entry name" value="ANKYRIN REPEAT PROTEIN"/>
    <property type="match status" value="1"/>
</dbReference>
<keyword evidence="2" id="KW-1185">Reference proteome</keyword>
<gene>
    <name evidence="1" type="ORF">SLEP1_g5685</name>
</gene>
<evidence type="ECO:0000313" key="1">
    <source>
        <dbReference type="EMBL" id="GKU91871.1"/>
    </source>
</evidence>
<name>A0AAV5HX27_9ROSI</name>
<evidence type="ECO:0008006" key="3">
    <source>
        <dbReference type="Google" id="ProtNLM"/>
    </source>
</evidence>
<proteinExistence type="predicted"/>
<organism evidence="1 2">
    <name type="scientific">Rubroshorea leprosula</name>
    <dbReference type="NCBI Taxonomy" id="152421"/>
    <lineage>
        <taxon>Eukaryota</taxon>
        <taxon>Viridiplantae</taxon>
        <taxon>Streptophyta</taxon>
        <taxon>Embryophyta</taxon>
        <taxon>Tracheophyta</taxon>
        <taxon>Spermatophyta</taxon>
        <taxon>Magnoliopsida</taxon>
        <taxon>eudicotyledons</taxon>
        <taxon>Gunneridae</taxon>
        <taxon>Pentapetalae</taxon>
        <taxon>rosids</taxon>
        <taxon>malvids</taxon>
        <taxon>Malvales</taxon>
        <taxon>Dipterocarpaceae</taxon>
        <taxon>Rubroshorea</taxon>
    </lineage>
</organism>
<comment type="caution">
    <text evidence="1">The sequence shown here is derived from an EMBL/GenBank/DDBJ whole genome shotgun (WGS) entry which is preliminary data.</text>
</comment>
<evidence type="ECO:0000313" key="2">
    <source>
        <dbReference type="Proteomes" id="UP001054252"/>
    </source>
</evidence>
<dbReference type="InterPro" id="IPR036770">
    <property type="entry name" value="Ankyrin_rpt-contain_sf"/>
</dbReference>
<reference evidence="1 2" key="1">
    <citation type="journal article" date="2021" name="Commun. Biol.">
        <title>The genome of Shorea leprosula (Dipterocarpaceae) highlights the ecological relevance of drought in aseasonal tropical rainforests.</title>
        <authorList>
            <person name="Ng K.K.S."/>
            <person name="Kobayashi M.J."/>
            <person name="Fawcett J.A."/>
            <person name="Hatakeyama M."/>
            <person name="Paape T."/>
            <person name="Ng C.H."/>
            <person name="Ang C.C."/>
            <person name="Tnah L.H."/>
            <person name="Lee C.T."/>
            <person name="Nishiyama T."/>
            <person name="Sese J."/>
            <person name="O'Brien M.J."/>
            <person name="Copetti D."/>
            <person name="Mohd Noor M.I."/>
            <person name="Ong R.C."/>
            <person name="Putra M."/>
            <person name="Sireger I.Z."/>
            <person name="Indrioko S."/>
            <person name="Kosugi Y."/>
            <person name="Izuno A."/>
            <person name="Isagi Y."/>
            <person name="Lee S.L."/>
            <person name="Shimizu K.K."/>
        </authorList>
    </citation>
    <scope>NUCLEOTIDE SEQUENCE [LARGE SCALE GENOMIC DNA]</scope>
    <source>
        <strain evidence="1">214</strain>
    </source>
</reference>
<dbReference type="Pfam" id="PF12796">
    <property type="entry name" value="Ank_2"/>
    <property type="match status" value="1"/>
</dbReference>
<dbReference type="Proteomes" id="UP001054252">
    <property type="component" value="Unassembled WGS sequence"/>
</dbReference>
<accession>A0AAV5HX27</accession>
<dbReference type="SUPFAM" id="SSF48403">
    <property type="entry name" value="Ankyrin repeat"/>
    <property type="match status" value="1"/>
</dbReference>
<protein>
    <recommendedName>
        <fullName evidence="3">Ankyrin repeat protein</fullName>
    </recommendedName>
</protein>
<dbReference type="PANTHER" id="PTHR24128">
    <property type="entry name" value="HOMEOBOX PROTEIN WARIAI"/>
    <property type="match status" value="1"/>
</dbReference>
<dbReference type="EMBL" id="BPVZ01000005">
    <property type="protein sequence ID" value="GKU91871.1"/>
    <property type="molecule type" value="Genomic_DNA"/>
</dbReference>
<dbReference type="Gene3D" id="1.25.40.20">
    <property type="entry name" value="Ankyrin repeat-containing domain"/>
    <property type="match status" value="1"/>
</dbReference>